<evidence type="ECO:0000256" key="1">
    <source>
        <dbReference type="SAM" id="MobiDB-lite"/>
    </source>
</evidence>
<keyword evidence="4" id="KW-1185">Reference proteome</keyword>
<proteinExistence type="predicted"/>
<keyword evidence="2" id="KW-0812">Transmembrane</keyword>
<dbReference type="OrthoDB" id="3061387at2759"/>
<dbReference type="AlphaFoldDB" id="A0A4S8KR27"/>
<feature type="region of interest" description="Disordered" evidence="1">
    <location>
        <begin position="1"/>
        <end position="43"/>
    </location>
</feature>
<keyword evidence="2" id="KW-1133">Transmembrane helix</keyword>
<evidence type="ECO:0000313" key="3">
    <source>
        <dbReference type="EMBL" id="THU78093.1"/>
    </source>
</evidence>
<name>A0A4S8KR27_DENBC</name>
<organism evidence="3 4">
    <name type="scientific">Dendrothele bispora (strain CBS 962.96)</name>
    <dbReference type="NCBI Taxonomy" id="1314807"/>
    <lineage>
        <taxon>Eukaryota</taxon>
        <taxon>Fungi</taxon>
        <taxon>Dikarya</taxon>
        <taxon>Basidiomycota</taxon>
        <taxon>Agaricomycotina</taxon>
        <taxon>Agaricomycetes</taxon>
        <taxon>Agaricomycetidae</taxon>
        <taxon>Agaricales</taxon>
        <taxon>Agaricales incertae sedis</taxon>
        <taxon>Dendrothele</taxon>
    </lineage>
</organism>
<dbReference type="InterPro" id="IPR007236">
    <property type="entry name" value="SlyX"/>
</dbReference>
<evidence type="ECO:0000313" key="4">
    <source>
        <dbReference type="Proteomes" id="UP000297245"/>
    </source>
</evidence>
<dbReference type="Proteomes" id="UP000297245">
    <property type="component" value="Unassembled WGS sequence"/>
</dbReference>
<dbReference type="Pfam" id="PF04102">
    <property type="entry name" value="SlyX"/>
    <property type="match status" value="1"/>
</dbReference>
<evidence type="ECO:0000256" key="2">
    <source>
        <dbReference type="SAM" id="Phobius"/>
    </source>
</evidence>
<sequence length="208" mass="22911">MSRTSESNQGMNTSHPDTQTRTSSPTSNQGMRTSPTTSPKVNTNHTSIIAGSVIAGTIVILSIVLLLWRYKRKSAPLLPITSIKVHNSGQSVPKEPTRWIEPYDLKHAPEFAPGSQSLVAGNEDSSAPSGNSTTRITPALTERQIRLREESEVLQEQINNLQQTVLSSNVDLQRERARMDAYMQRLEGLLGSDWAKGASDDPPPHYEH</sequence>
<reference evidence="3 4" key="1">
    <citation type="journal article" date="2019" name="Nat. Ecol. Evol.">
        <title>Megaphylogeny resolves global patterns of mushroom evolution.</title>
        <authorList>
            <person name="Varga T."/>
            <person name="Krizsan K."/>
            <person name="Foldi C."/>
            <person name="Dima B."/>
            <person name="Sanchez-Garcia M."/>
            <person name="Sanchez-Ramirez S."/>
            <person name="Szollosi G.J."/>
            <person name="Szarkandi J.G."/>
            <person name="Papp V."/>
            <person name="Albert L."/>
            <person name="Andreopoulos W."/>
            <person name="Angelini C."/>
            <person name="Antonin V."/>
            <person name="Barry K.W."/>
            <person name="Bougher N.L."/>
            <person name="Buchanan P."/>
            <person name="Buyck B."/>
            <person name="Bense V."/>
            <person name="Catcheside P."/>
            <person name="Chovatia M."/>
            <person name="Cooper J."/>
            <person name="Damon W."/>
            <person name="Desjardin D."/>
            <person name="Finy P."/>
            <person name="Geml J."/>
            <person name="Haridas S."/>
            <person name="Hughes K."/>
            <person name="Justo A."/>
            <person name="Karasinski D."/>
            <person name="Kautmanova I."/>
            <person name="Kiss B."/>
            <person name="Kocsube S."/>
            <person name="Kotiranta H."/>
            <person name="LaButti K.M."/>
            <person name="Lechner B.E."/>
            <person name="Liimatainen K."/>
            <person name="Lipzen A."/>
            <person name="Lukacs Z."/>
            <person name="Mihaltcheva S."/>
            <person name="Morgado L.N."/>
            <person name="Niskanen T."/>
            <person name="Noordeloos M.E."/>
            <person name="Ohm R.A."/>
            <person name="Ortiz-Santana B."/>
            <person name="Ovrebo C."/>
            <person name="Racz N."/>
            <person name="Riley R."/>
            <person name="Savchenko A."/>
            <person name="Shiryaev A."/>
            <person name="Soop K."/>
            <person name="Spirin V."/>
            <person name="Szebenyi C."/>
            <person name="Tomsovsky M."/>
            <person name="Tulloss R.E."/>
            <person name="Uehling J."/>
            <person name="Grigoriev I.V."/>
            <person name="Vagvolgyi C."/>
            <person name="Papp T."/>
            <person name="Martin F.M."/>
            <person name="Miettinen O."/>
            <person name="Hibbett D.S."/>
            <person name="Nagy L.G."/>
        </authorList>
    </citation>
    <scope>NUCLEOTIDE SEQUENCE [LARGE SCALE GENOMIC DNA]</scope>
    <source>
        <strain evidence="3 4">CBS 962.96</strain>
    </source>
</reference>
<accession>A0A4S8KR27</accession>
<keyword evidence="2" id="KW-0472">Membrane</keyword>
<protein>
    <submittedName>
        <fullName evidence="3">Uncharacterized protein</fullName>
    </submittedName>
</protein>
<feature type="transmembrane region" description="Helical" evidence="2">
    <location>
        <begin position="48"/>
        <end position="68"/>
    </location>
</feature>
<dbReference type="EMBL" id="ML180263">
    <property type="protein sequence ID" value="THU78093.1"/>
    <property type="molecule type" value="Genomic_DNA"/>
</dbReference>
<gene>
    <name evidence="3" type="ORF">K435DRAFT_877015</name>
</gene>